<dbReference type="Proteomes" id="UP000269015">
    <property type="component" value="Chromosome"/>
</dbReference>
<dbReference type="EMBL" id="CP033930">
    <property type="protein sequence ID" value="AZB16495.1"/>
    <property type="molecule type" value="Genomic_DNA"/>
</dbReference>
<reference evidence="1 2" key="1">
    <citation type="submission" date="2018-11" db="EMBL/GenBank/DDBJ databases">
        <title>Proposal to divide the Flavobacteriaceae and reorganize its genera based on Amino Acid Identity values calculated from whole genome sequences.</title>
        <authorList>
            <person name="Nicholson A.C."/>
            <person name="Gulvik C.A."/>
            <person name="Whitney A.M."/>
            <person name="Humrighouse B.W."/>
            <person name="Bell M."/>
            <person name="Holmes B."/>
            <person name="Steigerwalt A.G."/>
            <person name="Villarma A."/>
            <person name="Sheth M."/>
            <person name="Batra D."/>
            <person name="Pryor J."/>
            <person name="Bernardet J.-F."/>
            <person name="Hugo C."/>
            <person name="Kampfer P."/>
            <person name="Newman J."/>
            <person name="McQuiston J.R."/>
        </authorList>
    </citation>
    <scope>NUCLEOTIDE SEQUENCE [LARGE SCALE GENOMIC DNA]</scope>
    <source>
        <strain evidence="1 2">H5559</strain>
    </source>
</reference>
<protein>
    <submittedName>
        <fullName evidence="1">Uncharacterized protein</fullName>
    </submittedName>
</protein>
<evidence type="ECO:0000313" key="2">
    <source>
        <dbReference type="Proteomes" id="UP000269015"/>
    </source>
</evidence>
<accession>A0AAD1DT74</accession>
<gene>
    <name evidence="1" type="ORF">EG352_01240</name>
</gene>
<name>A0AAD1DT74_CHRID</name>
<proteinExistence type="predicted"/>
<organism evidence="1 2">
    <name type="scientific">Chryseobacterium indologenes</name>
    <name type="common">Flavobacterium indologenes</name>
    <dbReference type="NCBI Taxonomy" id="253"/>
    <lineage>
        <taxon>Bacteria</taxon>
        <taxon>Pseudomonadati</taxon>
        <taxon>Bacteroidota</taxon>
        <taxon>Flavobacteriia</taxon>
        <taxon>Flavobacteriales</taxon>
        <taxon>Weeksellaceae</taxon>
        <taxon>Chryseobacterium group</taxon>
        <taxon>Chryseobacterium</taxon>
    </lineage>
</organism>
<evidence type="ECO:0000313" key="1">
    <source>
        <dbReference type="EMBL" id="AZB16495.1"/>
    </source>
</evidence>
<dbReference type="AlphaFoldDB" id="A0AAD1DT74"/>
<dbReference type="RefSeq" id="WP_061084963.1">
    <property type="nucleotide sequence ID" value="NZ_CP033930.1"/>
</dbReference>
<sequence>MEHKKIISEFNKQINKTKNEGVDQTEINQYYELIKESIQDDIKDGFKETIARNLTLGIGVHAGEYPKHLILNDQKEGWKYITRYLLWQKHILEKLFNEKEVTPRSVGCIIGLSVWWGMEDLAELSRAYFGLLFKDDREKYKQKETYHLFMAILYDLYTKKEVNKDLYSALPDDSVYKKFLDHWDTTDESLLKDLLFEISDFHIYSSLDLKDKFSEILSLNYIPVEIRLIEKIREGKGLVNIQVDHPLLKTQLADIPDTKYEWDLSKDEIYQFLLRRES</sequence>